<protein>
    <submittedName>
        <fullName evidence="3">Uncharacterized protein</fullName>
    </submittedName>
</protein>
<feature type="compositionally biased region" description="Low complexity" evidence="1">
    <location>
        <begin position="130"/>
        <end position="149"/>
    </location>
</feature>
<evidence type="ECO:0000313" key="3">
    <source>
        <dbReference type="EMBL" id="CAI6343601.1"/>
    </source>
</evidence>
<evidence type="ECO:0000256" key="1">
    <source>
        <dbReference type="SAM" id="MobiDB-lite"/>
    </source>
</evidence>
<feature type="chain" id="PRO_5043651004" evidence="2">
    <location>
        <begin position="24"/>
        <end position="254"/>
    </location>
</feature>
<feature type="signal peptide" evidence="2">
    <location>
        <begin position="1"/>
        <end position="23"/>
    </location>
</feature>
<gene>
    <name evidence="3" type="ORF">MEUPH1_LOCUS842</name>
</gene>
<organism evidence="3 4">
    <name type="scientific">Macrosiphum euphorbiae</name>
    <name type="common">potato aphid</name>
    <dbReference type="NCBI Taxonomy" id="13131"/>
    <lineage>
        <taxon>Eukaryota</taxon>
        <taxon>Metazoa</taxon>
        <taxon>Ecdysozoa</taxon>
        <taxon>Arthropoda</taxon>
        <taxon>Hexapoda</taxon>
        <taxon>Insecta</taxon>
        <taxon>Pterygota</taxon>
        <taxon>Neoptera</taxon>
        <taxon>Paraneoptera</taxon>
        <taxon>Hemiptera</taxon>
        <taxon>Sternorrhyncha</taxon>
        <taxon>Aphidomorpha</taxon>
        <taxon>Aphidoidea</taxon>
        <taxon>Aphididae</taxon>
        <taxon>Macrosiphini</taxon>
        <taxon>Macrosiphum</taxon>
    </lineage>
</organism>
<feature type="region of interest" description="Disordered" evidence="1">
    <location>
        <begin position="118"/>
        <end position="149"/>
    </location>
</feature>
<keyword evidence="4" id="KW-1185">Reference proteome</keyword>
<feature type="region of interest" description="Disordered" evidence="1">
    <location>
        <begin position="59"/>
        <end position="89"/>
    </location>
</feature>
<proteinExistence type="predicted"/>
<comment type="caution">
    <text evidence="3">The sequence shown here is derived from an EMBL/GenBank/DDBJ whole genome shotgun (WGS) entry which is preliminary data.</text>
</comment>
<keyword evidence="2" id="KW-0732">Signal</keyword>
<dbReference type="EMBL" id="CARXXK010000001">
    <property type="protein sequence ID" value="CAI6343601.1"/>
    <property type="molecule type" value="Genomic_DNA"/>
</dbReference>
<dbReference type="Proteomes" id="UP001160148">
    <property type="component" value="Unassembled WGS sequence"/>
</dbReference>
<evidence type="ECO:0000256" key="2">
    <source>
        <dbReference type="SAM" id="SignalP"/>
    </source>
</evidence>
<sequence length="254" mass="27641">MRGTALFATVAVLLTLLVSHCAGRPWHQRRQQRQRPPVSPTRPAVVVTVASIYAEYDDPSVAVNGHPPPSDQSLQQQESPEPDYGEPGRTFVEPERVYAEPEQNYEVDEAVSVLSDGRVHGVQQQPTPTTAVSGSYDASSSTTDSGSTDTAITGFTTTSSAITTTTTTTTTASTTTTTTQAAETRKSGYVVDGKHYRKYRVEEETPDGFIVGEYGVVSHHDGTTRGVRYTADSSINPRVIYEALAKFLALRRRR</sequence>
<accession>A0AAV0VLA5</accession>
<reference evidence="3 4" key="1">
    <citation type="submission" date="2023-01" db="EMBL/GenBank/DDBJ databases">
        <authorList>
            <person name="Whitehead M."/>
        </authorList>
    </citation>
    <scope>NUCLEOTIDE SEQUENCE [LARGE SCALE GENOMIC DNA]</scope>
</reference>
<name>A0AAV0VLA5_9HEMI</name>
<dbReference type="AlphaFoldDB" id="A0AAV0VLA5"/>
<evidence type="ECO:0000313" key="4">
    <source>
        <dbReference type="Proteomes" id="UP001160148"/>
    </source>
</evidence>